<protein>
    <submittedName>
        <fullName evidence="2">Uncharacterized protein</fullName>
    </submittedName>
</protein>
<reference evidence="3" key="1">
    <citation type="submission" date="2014-03" db="EMBL/GenBank/DDBJ databases">
        <title>The Genome Sequence of Puccinia striiformis f. sp. tritici PST-78.</title>
        <authorList>
            <consortium name="The Broad Institute Genome Sequencing Platform"/>
            <person name="Cuomo C."/>
            <person name="Hulbert S."/>
            <person name="Chen X."/>
            <person name="Walker B."/>
            <person name="Young S.K."/>
            <person name="Zeng Q."/>
            <person name="Gargeya S."/>
            <person name="Fitzgerald M."/>
            <person name="Haas B."/>
            <person name="Abouelleil A."/>
            <person name="Alvarado L."/>
            <person name="Arachchi H.M."/>
            <person name="Berlin A.M."/>
            <person name="Chapman S.B."/>
            <person name="Goldberg J."/>
            <person name="Griggs A."/>
            <person name="Gujja S."/>
            <person name="Hansen M."/>
            <person name="Howarth C."/>
            <person name="Imamovic A."/>
            <person name="Larimer J."/>
            <person name="McCowan C."/>
            <person name="Montmayeur A."/>
            <person name="Murphy C."/>
            <person name="Neiman D."/>
            <person name="Pearson M."/>
            <person name="Priest M."/>
            <person name="Roberts A."/>
            <person name="Saif S."/>
            <person name="Shea T."/>
            <person name="Sisk P."/>
            <person name="Sykes S."/>
            <person name="Wortman J."/>
            <person name="Nusbaum C."/>
            <person name="Birren B."/>
        </authorList>
    </citation>
    <scope>NUCLEOTIDE SEQUENCE [LARGE SCALE GENOMIC DNA]</scope>
    <source>
        <strain evidence="3">race PST-78</strain>
    </source>
</reference>
<dbReference type="EMBL" id="AJIL01000440">
    <property type="protein sequence ID" value="KNE89227.1"/>
    <property type="molecule type" value="Genomic_DNA"/>
</dbReference>
<evidence type="ECO:0000313" key="2">
    <source>
        <dbReference type="EMBL" id="KNE89227.1"/>
    </source>
</evidence>
<keyword evidence="3" id="KW-1185">Reference proteome</keyword>
<evidence type="ECO:0000313" key="3">
    <source>
        <dbReference type="Proteomes" id="UP000054564"/>
    </source>
</evidence>
<dbReference type="STRING" id="1165861.A0A0L0UQ63"/>
<dbReference type="PANTHER" id="PTHR33069">
    <property type="entry name" value="CHROMOSOME 7, WHOLE GENOME SHOTGUN SEQUENCE-RELATED"/>
    <property type="match status" value="1"/>
</dbReference>
<dbReference type="PANTHER" id="PTHR33069:SF3">
    <property type="entry name" value="DYNEIN HEAVY CHAIN TAIL DOMAIN-CONTAINING PROTEIN"/>
    <property type="match status" value="1"/>
</dbReference>
<dbReference type="AlphaFoldDB" id="A0A0L0UQ63"/>
<name>A0A0L0UQ63_9BASI</name>
<sequence length="432" mass="49906">MTNFVEEETAISGLVDSFSSLGTQLDSPDQIKHYEGLVTEELERLHDAYLVLWNGISNRPDPLVIFNQVEIRAELFDQLQSKRLPTLQRQLNSLSEALVSSRSDLQDKPVTKLKLVLKILSKLDVTLGKIKFAIACINPDLEADEVRYDKDFKKLKSFLCRRLALKVYQVTGLVCKLLQTSARYYQRSGHQFNEHQPRRKTKILTMKSNCSKSIDKLIEYMNKTELNHIQYAWRMSLNSVIISLGKFLKFVAQSSTKIEDSHSIPDLEPSRPSTKTPPPADPSGLSRATIAVITIMKLMRMFFKKMLKISNDKQSFKMVTYLSSRELDTCLTGPHNLAEAIECLVETLSEDPEEDNHYEDVMIINQAIHRLITTPQLVLFMIDYVFEYSFLPDHLNSRKVNYKAWFYQWNQEHHLATRNFLEALRFLIPPDP</sequence>
<accession>A0A0L0UQ63</accession>
<comment type="caution">
    <text evidence="2">The sequence shown here is derived from an EMBL/GenBank/DDBJ whole genome shotgun (WGS) entry which is preliminary data.</text>
</comment>
<gene>
    <name evidence="2" type="ORF">PSTG_17317</name>
</gene>
<proteinExistence type="predicted"/>
<dbReference type="Proteomes" id="UP000054564">
    <property type="component" value="Unassembled WGS sequence"/>
</dbReference>
<dbReference type="OrthoDB" id="2498386at2759"/>
<organism evidence="2 3">
    <name type="scientific">Puccinia striiformis f. sp. tritici PST-78</name>
    <dbReference type="NCBI Taxonomy" id="1165861"/>
    <lineage>
        <taxon>Eukaryota</taxon>
        <taxon>Fungi</taxon>
        <taxon>Dikarya</taxon>
        <taxon>Basidiomycota</taxon>
        <taxon>Pucciniomycotina</taxon>
        <taxon>Pucciniomycetes</taxon>
        <taxon>Pucciniales</taxon>
        <taxon>Pucciniaceae</taxon>
        <taxon>Puccinia</taxon>
    </lineage>
</organism>
<evidence type="ECO:0000256" key="1">
    <source>
        <dbReference type="SAM" id="MobiDB-lite"/>
    </source>
</evidence>
<feature type="region of interest" description="Disordered" evidence="1">
    <location>
        <begin position="261"/>
        <end position="285"/>
    </location>
</feature>